<dbReference type="GO" id="GO:0006145">
    <property type="term" value="P:purine nucleobase catabolic process"/>
    <property type="evidence" value="ECO:0007669"/>
    <property type="project" value="TreeGrafter"/>
</dbReference>
<dbReference type="Proteomes" id="UP000184268">
    <property type="component" value="Unassembled WGS sequence"/>
</dbReference>
<reference evidence="4 5" key="1">
    <citation type="submission" date="2016-11" db="EMBL/GenBank/DDBJ databases">
        <authorList>
            <person name="Jaros S."/>
            <person name="Januszkiewicz K."/>
            <person name="Wedrychowicz H."/>
        </authorList>
    </citation>
    <scope>NUCLEOTIDE SEQUENCE [LARGE SCALE GENOMIC DNA]</scope>
    <source>
        <strain evidence="4 5">DSM 16917</strain>
    </source>
</reference>
<feature type="domain" description="Amidohydrolase 3" evidence="3">
    <location>
        <begin position="68"/>
        <end position="117"/>
    </location>
</feature>
<dbReference type="OrthoDB" id="9766983at2"/>
<evidence type="ECO:0000313" key="4">
    <source>
        <dbReference type="EMBL" id="SHG97268.1"/>
    </source>
</evidence>
<evidence type="ECO:0000256" key="1">
    <source>
        <dbReference type="SAM" id="MobiDB-lite"/>
    </source>
</evidence>
<dbReference type="EMBL" id="FQXG01000001">
    <property type="protein sequence ID" value="SHG97268.1"/>
    <property type="molecule type" value="Genomic_DNA"/>
</dbReference>
<feature type="signal peptide" evidence="2">
    <location>
        <begin position="1"/>
        <end position="22"/>
    </location>
</feature>
<dbReference type="PANTHER" id="PTHR43668">
    <property type="entry name" value="ALLANTOINASE"/>
    <property type="match status" value="1"/>
</dbReference>
<organism evidence="4 5">
    <name type="scientific">Ferrimonas marina</name>
    <dbReference type="NCBI Taxonomy" id="299255"/>
    <lineage>
        <taxon>Bacteria</taxon>
        <taxon>Pseudomonadati</taxon>
        <taxon>Pseudomonadota</taxon>
        <taxon>Gammaproteobacteria</taxon>
        <taxon>Alteromonadales</taxon>
        <taxon>Ferrimonadaceae</taxon>
        <taxon>Ferrimonas</taxon>
    </lineage>
</organism>
<accession>A0A1M5P682</accession>
<dbReference type="InterPro" id="IPR032466">
    <property type="entry name" value="Metal_Hydrolase"/>
</dbReference>
<keyword evidence="5" id="KW-1185">Reference proteome</keyword>
<dbReference type="SUPFAM" id="SSF51556">
    <property type="entry name" value="Metallo-dependent hydrolases"/>
    <property type="match status" value="1"/>
</dbReference>
<dbReference type="Pfam" id="PF07969">
    <property type="entry name" value="Amidohydro_3"/>
    <property type="match status" value="2"/>
</dbReference>
<dbReference type="AlphaFoldDB" id="A0A1M5P682"/>
<proteinExistence type="predicted"/>
<dbReference type="Gene3D" id="3.30.1490.130">
    <property type="entry name" value="D-aminoacylase. Domain 3"/>
    <property type="match status" value="1"/>
</dbReference>
<dbReference type="PANTHER" id="PTHR43668:SF2">
    <property type="entry name" value="ALLANTOINASE"/>
    <property type="match status" value="1"/>
</dbReference>
<evidence type="ECO:0000259" key="3">
    <source>
        <dbReference type="Pfam" id="PF07969"/>
    </source>
</evidence>
<evidence type="ECO:0000313" key="5">
    <source>
        <dbReference type="Proteomes" id="UP000184268"/>
    </source>
</evidence>
<dbReference type="GO" id="GO:0005737">
    <property type="term" value="C:cytoplasm"/>
    <property type="evidence" value="ECO:0007669"/>
    <property type="project" value="TreeGrafter"/>
</dbReference>
<dbReference type="GO" id="GO:0004038">
    <property type="term" value="F:allantoinase activity"/>
    <property type="evidence" value="ECO:0007669"/>
    <property type="project" value="TreeGrafter"/>
</dbReference>
<dbReference type="InterPro" id="IPR013108">
    <property type="entry name" value="Amidohydro_3"/>
</dbReference>
<sequence length="518" mass="56984">MTMSRSLPWLMASLMISPAALAAPYDLVINHGHVIDPETELSDVRHLGIKDGTIVSVSETPLQGSTSIDAKGLVVTPGFIDLHAHGMEVNDLRMQAMQGVTTALEMESGVLPIGRWYDIQAEKALPIHYGAAAAWTFARSAAFMQVEPEPTVAYFQQAQQHNNWIEQLADEEHQARILSLVQTGLDEGALGIGVNAGYAPGHGRKEFYQIAKMGADNDVGTFVHTRYASVIERQSTFEAVQELIANAMILNSRMHLHHVNSTSLKDIDSIIEMLDAALEQGAPVTIGAYPYGAASTVIGAAMFRSPDWRARMQSSAEAFQLGDERLTEEKFESVREQAPGTFVVWHFLDEEKPKELAVLDRSIKHPSVLIESDAMPWMRFTDGGIETYSGDEWPLPADVFSHPRSAGAFAKVLRSYVRERQLMSLEEAVAKMTLAPAQVMDYVPQMRKKGRIQPGMDADIVVFDPETIADRATFQAPNQTAVGVHSLVVNGERVIDNGVLDTQSRAGQPIRRPQSEAR</sequence>
<dbReference type="SUPFAM" id="SSF51338">
    <property type="entry name" value="Composite domain of metallo-dependent hydrolases"/>
    <property type="match status" value="1"/>
</dbReference>
<protein>
    <submittedName>
        <fullName evidence="4">N-acyl-D-glutamate deacylase</fullName>
    </submittedName>
</protein>
<keyword evidence="2" id="KW-0732">Signal</keyword>
<dbReference type="InterPro" id="IPR023100">
    <property type="entry name" value="D-aminoacylase_insert_dom_sf"/>
</dbReference>
<feature type="chain" id="PRO_5012364189" evidence="2">
    <location>
        <begin position="23"/>
        <end position="518"/>
    </location>
</feature>
<feature type="region of interest" description="Disordered" evidence="1">
    <location>
        <begin position="499"/>
        <end position="518"/>
    </location>
</feature>
<name>A0A1M5P682_9GAMM</name>
<evidence type="ECO:0000256" key="2">
    <source>
        <dbReference type="SAM" id="SignalP"/>
    </source>
</evidence>
<dbReference type="RefSeq" id="WP_143165520.1">
    <property type="nucleotide sequence ID" value="NZ_FQXG01000001.1"/>
</dbReference>
<dbReference type="InterPro" id="IPR050138">
    <property type="entry name" value="DHOase/Allantoinase_Hydrolase"/>
</dbReference>
<dbReference type="Gene3D" id="2.30.40.10">
    <property type="entry name" value="Urease, subunit C, domain 1"/>
    <property type="match status" value="1"/>
</dbReference>
<dbReference type="STRING" id="299255.SAMN02745129_1303"/>
<dbReference type="Gene3D" id="3.20.20.140">
    <property type="entry name" value="Metal-dependent hydrolases"/>
    <property type="match status" value="1"/>
</dbReference>
<dbReference type="NCBIfam" id="NF006560">
    <property type="entry name" value="PRK09061.1"/>
    <property type="match status" value="1"/>
</dbReference>
<gene>
    <name evidence="4" type="ORF">SAMN02745129_1303</name>
</gene>
<dbReference type="InterPro" id="IPR011059">
    <property type="entry name" value="Metal-dep_hydrolase_composite"/>
</dbReference>
<feature type="domain" description="Amidohydrolase 3" evidence="3">
    <location>
        <begin position="243"/>
        <end position="494"/>
    </location>
</feature>
<dbReference type="GO" id="GO:0016811">
    <property type="term" value="F:hydrolase activity, acting on carbon-nitrogen (but not peptide) bonds, in linear amides"/>
    <property type="evidence" value="ECO:0007669"/>
    <property type="project" value="InterPro"/>
</dbReference>